<name>A0A2G9Q8V1_AQUCT</name>
<dbReference type="AlphaFoldDB" id="A0A2G9Q8V1"/>
<gene>
    <name evidence="1" type="ORF">AB205_0001660</name>
</gene>
<accession>A0A2G9Q8V1</accession>
<keyword evidence="2" id="KW-1185">Reference proteome</keyword>
<protein>
    <submittedName>
        <fullName evidence="1">Uncharacterized protein</fullName>
    </submittedName>
</protein>
<evidence type="ECO:0000313" key="1">
    <source>
        <dbReference type="EMBL" id="PIO11473.1"/>
    </source>
</evidence>
<proteinExistence type="predicted"/>
<dbReference type="Proteomes" id="UP000228934">
    <property type="component" value="Unassembled WGS sequence"/>
</dbReference>
<reference evidence="2" key="1">
    <citation type="journal article" date="2017" name="Nat. Commun.">
        <title>The North American bullfrog draft genome provides insight into hormonal regulation of long noncoding RNA.</title>
        <authorList>
            <person name="Hammond S.A."/>
            <person name="Warren R.L."/>
            <person name="Vandervalk B.P."/>
            <person name="Kucuk E."/>
            <person name="Khan H."/>
            <person name="Gibb E.A."/>
            <person name="Pandoh P."/>
            <person name="Kirk H."/>
            <person name="Zhao Y."/>
            <person name="Jones M."/>
            <person name="Mungall A.J."/>
            <person name="Coope R."/>
            <person name="Pleasance S."/>
            <person name="Moore R.A."/>
            <person name="Holt R.A."/>
            <person name="Round J.M."/>
            <person name="Ohora S."/>
            <person name="Walle B.V."/>
            <person name="Veldhoen N."/>
            <person name="Helbing C.C."/>
            <person name="Birol I."/>
        </authorList>
    </citation>
    <scope>NUCLEOTIDE SEQUENCE [LARGE SCALE GENOMIC DNA]</scope>
</reference>
<organism evidence="1 2">
    <name type="scientific">Aquarana catesbeiana</name>
    <name type="common">American bullfrog</name>
    <name type="synonym">Rana catesbeiana</name>
    <dbReference type="NCBI Taxonomy" id="8400"/>
    <lineage>
        <taxon>Eukaryota</taxon>
        <taxon>Metazoa</taxon>
        <taxon>Chordata</taxon>
        <taxon>Craniata</taxon>
        <taxon>Vertebrata</taxon>
        <taxon>Euteleostomi</taxon>
        <taxon>Amphibia</taxon>
        <taxon>Batrachia</taxon>
        <taxon>Anura</taxon>
        <taxon>Neobatrachia</taxon>
        <taxon>Ranoidea</taxon>
        <taxon>Ranidae</taxon>
        <taxon>Aquarana</taxon>
    </lineage>
</organism>
<sequence length="83" mass="9470">MLPQKLKTNKHVCLLEKPFRNAHVIVQVLKRLLIKNVWIIVSTLIKHFVGDVIGVFYENGGYFLRVNSLCTTSAVSVQLQVHL</sequence>
<evidence type="ECO:0000313" key="2">
    <source>
        <dbReference type="Proteomes" id="UP000228934"/>
    </source>
</evidence>
<dbReference type="EMBL" id="KZ061044">
    <property type="protein sequence ID" value="PIO11473.1"/>
    <property type="molecule type" value="Genomic_DNA"/>
</dbReference>